<comment type="caution">
    <text evidence="3">The sequence shown here is derived from an EMBL/GenBank/DDBJ whole genome shotgun (WGS) entry which is preliminary data.</text>
</comment>
<protein>
    <recommendedName>
        <fullName evidence="2">Peptidase S8/S53 domain-containing protein</fullName>
    </recommendedName>
</protein>
<accession>A0A9P5CNM7</accession>
<dbReference type="Pfam" id="PF00082">
    <property type="entry name" value="Peptidase_S8"/>
    <property type="match status" value="1"/>
</dbReference>
<evidence type="ECO:0000256" key="1">
    <source>
        <dbReference type="SAM" id="Phobius"/>
    </source>
</evidence>
<proteinExistence type="predicted"/>
<dbReference type="SUPFAM" id="SSF52743">
    <property type="entry name" value="Subtilisin-like"/>
    <property type="match status" value="1"/>
</dbReference>
<dbReference type="InterPro" id="IPR036852">
    <property type="entry name" value="Peptidase_S8/S53_dom_sf"/>
</dbReference>
<dbReference type="AlphaFoldDB" id="A0A9P5CNM7"/>
<dbReference type="OrthoDB" id="5093543at2759"/>
<keyword evidence="4" id="KW-1185">Reference proteome</keyword>
<name>A0A9P5CNM7_CRYP1</name>
<dbReference type="GO" id="GO:0004252">
    <property type="term" value="F:serine-type endopeptidase activity"/>
    <property type="evidence" value="ECO:0007669"/>
    <property type="project" value="InterPro"/>
</dbReference>
<evidence type="ECO:0000313" key="4">
    <source>
        <dbReference type="Proteomes" id="UP000803844"/>
    </source>
</evidence>
<dbReference type="Proteomes" id="UP000803844">
    <property type="component" value="Unassembled WGS sequence"/>
</dbReference>
<organism evidence="3 4">
    <name type="scientific">Cryphonectria parasitica (strain ATCC 38755 / EP155)</name>
    <dbReference type="NCBI Taxonomy" id="660469"/>
    <lineage>
        <taxon>Eukaryota</taxon>
        <taxon>Fungi</taxon>
        <taxon>Dikarya</taxon>
        <taxon>Ascomycota</taxon>
        <taxon>Pezizomycotina</taxon>
        <taxon>Sordariomycetes</taxon>
        <taxon>Sordariomycetidae</taxon>
        <taxon>Diaporthales</taxon>
        <taxon>Cryphonectriaceae</taxon>
        <taxon>Cryphonectria-Endothia species complex</taxon>
        <taxon>Cryphonectria</taxon>
    </lineage>
</organism>
<dbReference type="InterPro" id="IPR000209">
    <property type="entry name" value="Peptidase_S8/S53_dom"/>
</dbReference>
<evidence type="ECO:0000259" key="2">
    <source>
        <dbReference type="Pfam" id="PF00082"/>
    </source>
</evidence>
<keyword evidence="1" id="KW-0812">Transmembrane</keyword>
<evidence type="ECO:0000313" key="3">
    <source>
        <dbReference type="EMBL" id="KAF3764286.1"/>
    </source>
</evidence>
<reference evidence="3" key="1">
    <citation type="journal article" date="2020" name="Phytopathology">
        <title>Genome sequence of the chestnut blight fungus Cryphonectria parasitica EP155: A fundamental resource for an archetypical invasive plant pathogen.</title>
        <authorList>
            <person name="Crouch J.A."/>
            <person name="Dawe A."/>
            <person name="Aerts A."/>
            <person name="Barry K."/>
            <person name="Churchill A.C.L."/>
            <person name="Grimwood J."/>
            <person name="Hillman B."/>
            <person name="Milgroom M.G."/>
            <person name="Pangilinan J."/>
            <person name="Smith M."/>
            <person name="Salamov A."/>
            <person name="Schmutz J."/>
            <person name="Yadav J."/>
            <person name="Grigoriev I.V."/>
            <person name="Nuss D."/>
        </authorList>
    </citation>
    <scope>NUCLEOTIDE SEQUENCE</scope>
    <source>
        <strain evidence="3">EP155</strain>
    </source>
</reference>
<feature type="transmembrane region" description="Helical" evidence="1">
    <location>
        <begin position="142"/>
        <end position="165"/>
    </location>
</feature>
<keyword evidence="1" id="KW-1133">Transmembrane helix</keyword>
<keyword evidence="1" id="KW-0472">Membrane</keyword>
<dbReference type="Gene3D" id="3.40.50.200">
    <property type="entry name" value="Peptidase S8/S53 domain"/>
    <property type="match status" value="1"/>
</dbReference>
<gene>
    <name evidence="3" type="ORF">M406DRAFT_71164</name>
</gene>
<dbReference type="EMBL" id="MU032348">
    <property type="protein sequence ID" value="KAF3764286.1"/>
    <property type="molecule type" value="Genomic_DNA"/>
</dbReference>
<sequence>MVALIDDGVDTFDKAFTGQVLEGKSLDYHNGLRPPYSSARGHGTVMASMILRVCPMAKIYPIRLKIFATADSRNQIVMDSAAQAIEAALDKKATIISMSWTLPISSVDVVKEQFGSGVSLSDRITSKVAECQYETGSSVATALGAGLAAMVLYCVKAAFLLLYIANVNKGNNNVIGTAVKPSDLEYLAKPDGMKWAFSQLGKLTKDNFIPVWEQLDPVSEAMEQVMSGGLTEAMRDGKDGNMERFWDFASSLVRAAQKNQI</sequence>
<dbReference type="GO" id="GO:0006508">
    <property type="term" value="P:proteolysis"/>
    <property type="evidence" value="ECO:0007669"/>
    <property type="project" value="InterPro"/>
</dbReference>
<feature type="domain" description="Peptidase S8/S53" evidence="2">
    <location>
        <begin position="2"/>
        <end position="102"/>
    </location>
</feature>
<dbReference type="GeneID" id="63842528"/>
<dbReference type="RefSeq" id="XP_040775247.1">
    <property type="nucleotide sequence ID" value="XM_040925399.1"/>
</dbReference>